<dbReference type="RefSeq" id="WP_330145514.1">
    <property type="nucleotide sequence ID" value="NZ_JAZDQU010000001.1"/>
</dbReference>
<sequence length="301" mass="34474">MQQEETVKKSDRTKIYFLSVAIIALLGTNAYFFFKDKQESKKFITVNTEKDKLELDVEKIEVELDKITASNVILNEQLADEQELARNKIKELKALLQKHKLTKGELDKAKEEIAELTEFVRNYTIQITSLQKENGYLRSERDSLQKSINIATEKADELEQRNANLNKRVKAAAALKASNITVEAHRLKGNGKSSIVFKASTTDILRIKFNIVNNDLAAKDYHNIYMRVIDPAGNLIAKNDDIFTANDQELQYSQQITINFKNDDTYYNMDWVNPNPFIKGVYSLVLYANGYTMGRSSIELK</sequence>
<reference evidence="3 4" key="1">
    <citation type="submission" date="2024-01" db="EMBL/GenBank/DDBJ databases">
        <title>Pedobacter sp. nov., isolated from oil-contaminated soil.</title>
        <authorList>
            <person name="Le N.T.T."/>
        </authorList>
    </citation>
    <scope>NUCLEOTIDE SEQUENCE [LARGE SCALE GENOMIC DNA]</scope>
    <source>
        <strain evidence="3 4">VNH31</strain>
    </source>
</reference>
<feature type="coiled-coil region" evidence="1">
    <location>
        <begin position="50"/>
        <end position="175"/>
    </location>
</feature>
<keyword evidence="2" id="KW-1133">Transmembrane helix</keyword>
<evidence type="ECO:0000313" key="3">
    <source>
        <dbReference type="EMBL" id="MEE1884601.1"/>
    </source>
</evidence>
<protein>
    <recommendedName>
        <fullName evidence="5">Chromosome segregation protein SMC</fullName>
    </recommendedName>
</protein>
<evidence type="ECO:0000313" key="4">
    <source>
        <dbReference type="Proteomes" id="UP001337681"/>
    </source>
</evidence>
<dbReference type="Proteomes" id="UP001337681">
    <property type="component" value="Unassembled WGS sequence"/>
</dbReference>
<feature type="transmembrane region" description="Helical" evidence="2">
    <location>
        <begin position="15"/>
        <end position="34"/>
    </location>
</feature>
<evidence type="ECO:0008006" key="5">
    <source>
        <dbReference type="Google" id="ProtNLM"/>
    </source>
</evidence>
<comment type="caution">
    <text evidence="3">The sequence shown here is derived from an EMBL/GenBank/DDBJ whole genome shotgun (WGS) entry which is preliminary data.</text>
</comment>
<accession>A0ABU7H035</accession>
<proteinExistence type="predicted"/>
<dbReference type="EMBL" id="JAZDQU010000001">
    <property type="protein sequence ID" value="MEE1884601.1"/>
    <property type="molecule type" value="Genomic_DNA"/>
</dbReference>
<evidence type="ECO:0000256" key="1">
    <source>
        <dbReference type="SAM" id="Coils"/>
    </source>
</evidence>
<organism evidence="3 4">
    <name type="scientific">Pedobacter flavus</name>
    <dbReference type="NCBI Taxonomy" id="3113906"/>
    <lineage>
        <taxon>Bacteria</taxon>
        <taxon>Pseudomonadati</taxon>
        <taxon>Bacteroidota</taxon>
        <taxon>Sphingobacteriia</taxon>
        <taxon>Sphingobacteriales</taxon>
        <taxon>Sphingobacteriaceae</taxon>
        <taxon>Pedobacter</taxon>
    </lineage>
</organism>
<keyword evidence="2" id="KW-0812">Transmembrane</keyword>
<keyword evidence="2" id="KW-0472">Membrane</keyword>
<gene>
    <name evidence="3" type="ORF">VRU49_04110</name>
</gene>
<keyword evidence="4" id="KW-1185">Reference proteome</keyword>
<name>A0ABU7H035_9SPHI</name>
<keyword evidence="1" id="KW-0175">Coiled coil</keyword>
<evidence type="ECO:0000256" key="2">
    <source>
        <dbReference type="SAM" id="Phobius"/>
    </source>
</evidence>